<dbReference type="GO" id="GO:0003677">
    <property type="term" value="F:DNA binding"/>
    <property type="evidence" value="ECO:0007669"/>
    <property type="project" value="UniProtKB-KW"/>
</dbReference>
<dbReference type="PROSITE" id="PS50931">
    <property type="entry name" value="HTH_LYSR"/>
    <property type="match status" value="1"/>
</dbReference>
<evidence type="ECO:0000256" key="4">
    <source>
        <dbReference type="ARBA" id="ARBA00023163"/>
    </source>
</evidence>
<keyword evidence="2" id="KW-0805">Transcription regulation</keyword>
<keyword evidence="7" id="KW-1185">Reference proteome</keyword>
<evidence type="ECO:0000313" key="6">
    <source>
        <dbReference type="EMBL" id="SLN30746.1"/>
    </source>
</evidence>
<protein>
    <submittedName>
        <fullName evidence="6">HTH-type transcriptional regulator SyrM 1</fullName>
    </submittedName>
</protein>
<dbReference type="PANTHER" id="PTHR30118:SF15">
    <property type="entry name" value="TRANSCRIPTIONAL REGULATORY PROTEIN"/>
    <property type="match status" value="1"/>
</dbReference>
<dbReference type="Proteomes" id="UP000193061">
    <property type="component" value="Unassembled WGS sequence"/>
</dbReference>
<proteinExistence type="inferred from homology"/>
<dbReference type="AlphaFoldDB" id="A0A1X6YTD3"/>
<dbReference type="InterPro" id="IPR000847">
    <property type="entry name" value="LysR_HTH_N"/>
</dbReference>
<dbReference type="EMBL" id="FWFX01000003">
    <property type="protein sequence ID" value="SLN30746.1"/>
    <property type="molecule type" value="Genomic_DNA"/>
</dbReference>
<evidence type="ECO:0000256" key="1">
    <source>
        <dbReference type="ARBA" id="ARBA00009437"/>
    </source>
</evidence>
<reference evidence="6 7" key="1">
    <citation type="submission" date="2017-03" db="EMBL/GenBank/DDBJ databases">
        <authorList>
            <person name="Afonso C.L."/>
            <person name="Miller P.J."/>
            <person name="Scott M.A."/>
            <person name="Spackman E."/>
            <person name="Goraichik I."/>
            <person name="Dimitrov K.M."/>
            <person name="Suarez D.L."/>
            <person name="Swayne D.E."/>
        </authorList>
    </citation>
    <scope>NUCLEOTIDE SEQUENCE [LARGE SCALE GENOMIC DNA]</scope>
    <source>
        <strain evidence="6 7">CECT 7450</strain>
    </source>
</reference>
<dbReference type="SUPFAM" id="SSF53850">
    <property type="entry name" value="Periplasmic binding protein-like II"/>
    <property type="match status" value="1"/>
</dbReference>
<evidence type="ECO:0000313" key="7">
    <source>
        <dbReference type="Proteomes" id="UP000193061"/>
    </source>
</evidence>
<comment type="similarity">
    <text evidence="1">Belongs to the LysR transcriptional regulatory family.</text>
</comment>
<dbReference type="Pfam" id="PF00126">
    <property type="entry name" value="HTH_1"/>
    <property type="match status" value="1"/>
</dbReference>
<evidence type="ECO:0000256" key="3">
    <source>
        <dbReference type="ARBA" id="ARBA00023125"/>
    </source>
</evidence>
<dbReference type="InterPro" id="IPR036388">
    <property type="entry name" value="WH-like_DNA-bd_sf"/>
</dbReference>
<feature type="domain" description="HTH lysR-type" evidence="5">
    <location>
        <begin position="9"/>
        <end position="66"/>
    </location>
</feature>
<name>A0A1X6YTD3_9RHOB</name>
<evidence type="ECO:0000259" key="5">
    <source>
        <dbReference type="PROSITE" id="PS50931"/>
    </source>
</evidence>
<dbReference type="Pfam" id="PF03466">
    <property type="entry name" value="LysR_substrate"/>
    <property type="match status" value="1"/>
</dbReference>
<accession>A0A1X6YTD3</accession>
<keyword evidence="3" id="KW-0238">DNA-binding</keyword>
<dbReference type="PRINTS" id="PR00039">
    <property type="entry name" value="HTHLYSR"/>
</dbReference>
<dbReference type="CDD" id="cd08417">
    <property type="entry name" value="PBP2_Nitroaromatics_like"/>
    <property type="match status" value="1"/>
</dbReference>
<dbReference type="PANTHER" id="PTHR30118">
    <property type="entry name" value="HTH-TYPE TRANSCRIPTIONAL REGULATOR LEUO-RELATED"/>
    <property type="match status" value="1"/>
</dbReference>
<keyword evidence="4" id="KW-0804">Transcription</keyword>
<dbReference type="InterPro" id="IPR036390">
    <property type="entry name" value="WH_DNA-bd_sf"/>
</dbReference>
<dbReference type="InterPro" id="IPR005119">
    <property type="entry name" value="LysR_subst-bd"/>
</dbReference>
<dbReference type="SUPFAM" id="SSF46785">
    <property type="entry name" value="Winged helix' DNA-binding domain"/>
    <property type="match status" value="1"/>
</dbReference>
<dbReference type="InterPro" id="IPR050389">
    <property type="entry name" value="LysR-type_TF"/>
</dbReference>
<organism evidence="6 7">
    <name type="scientific">Roseovarius albus</name>
    <dbReference type="NCBI Taxonomy" id="1247867"/>
    <lineage>
        <taxon>Bacteria</taxon>
        <taxon>Pseudomonadati</taxon>
        <taxon>Pseudomonadota</taxon>
        <taxon>Alphaproteobacteria</taxon>
        <taxon>Rhodobacterales</taxon>
        <taxon>Roseobacteraceae</taxon>
        <taxon>Roseovarius</taxon>
    </lineage>
</organism>
<gene>
    <name evidence="6" type="primary">syrM1</name>
    <name evidence="6" type="ORF">ROA7450_01345</name>
</gene>
<sequence>MHQVNVSNIDLNLLKALDALLETESVTKAAELTNLSQPAMSRALNRLQYTIKDPLLIRSGRGMVLTPRGEALRTPVRDALAQVYHVFKPHVFDPSNAQDHFRIMAPDYIAQMIMPTVLGQVFKLAPQVQIDLENLSATGISDMCEGKISLGFGVVDDGPTLYNVASQSLFEDRQVCLMRKEHPLIVDGMSLEGYSASAHAQLSITGRGGGRIDDVLQEHDLKRTIALRITQFMTISAVISPTDLIITVPERLAQQVMTSELQVMSLPDELQTPSFTVSQIWHERFTKDPAHQWFRRLVKSACQKIQW</sequence>
<dbReference type="Gene3D" id="3.40.190.10">
    <property type="entry name" value="Periplasmic binding protein-like II"/>
    <property type="match status" value="2"/>
</dbReference>
<dbReference type="GO" id="GO:0003700">
    <property type="term" value="F:DNA-binding transcription factor activity"/>
    <property type="evidence" value="ECO:0007669"/>
    <property type="project" value="InterPro"/>
</dbReference>
<dbReference type="InterPro" id="IPR037402">
    <property type="entry name" value="YidZ_PBP2"/>
</dbReference>
<dbReference type="OrthoDB" id="9815174at2"/>
<evidence type="ECO:0000256" key="2">
    <source>
        <dbReference type="ARBA" id="ARBA00023015"/>
    </source>
</evidence>
<dbReference type="Gene3D" id="1.10.10.10">
    <property type="entry name" value="Winged helix-like DNA-binding domain superfamily/Winged helix DNA-binding domain"/>
    <property type="match status" value="1"/>
</dbReference>
<dbReference type="RefSeq" id="WP_085804893.1">
    <property type="nucleotide sequence ID" value="NZ_FWFX01000003.1"/>
</dbReference>